<name>A0A1H5PHX0_9MICC</name>
<accession>A0A1H5PHX0</accession>
<evidence type="ECO:0000313" key="3">
    <source>
        <dbReference type="EMBL" id="SEF13527.1"/>
    </source>
</evidence>
<dbReference type="AlphaFoldDB" id="A0A1H5PHX0"/>
<organism evidence="2 4">
    <name type="scientific">Arthrobacter alpinus</name>
    <dbReference type="NCBI Taxonomy" id="656366"/>
    <lineage>
        <taxon>Bacteria</taxon>
        <taxon>Bacillati</taxon>
        <taxon>Actinomycetota</taxon>
        <taxon>Actinomycetes</taxon>
        <taxon>Micrococcales</taxon>
        <taxon>Micrococcaceae</taxon>
        <taxon>Arthrobacter</taxon>
    </lineage>
</organism>
<reference evidence="2 4" key="1">
    <citation type="submission" date="2016-10" db="EMBL/GenBank/DDBJ databases">
        <authorList>
            <person name="de Groot N.N."/>
        </authorList>
    </citation>
    <scope>NUCLEOTIDE SEQUENCE [LARGE SCALE GENOMIC DNA]</scope>
    <source>
        <strain evidence="2 4">DSM 22274</strain>
    </source>
</reference>
<evidence type="ECO:0000313" key="1">
    <source>
        <dbReference type="EMBL" id="SEF10385.1"/>
    </source>
</evidence>
<dbReference type="Proteomes" id="UP000182725">
    <property type="component" value="Unassembled WGS sequence"/>
</dbReference>
<sequence>MSETQYCLPSDPAMPLFSEACTIVLRTIGRSAKPLSARDIEQATQLKEGSIVEALEVLQSHGVVIMDTETARLNRGALVRAVAKESTGKLLP</sequence>
<proteinExistence type="predicted"/>
<evidence type="ECO:0000313" key="2">
    <source>
        <dbReference type="EMBL" id="SEF13469.1"/>
    </source>
</evidence>
<evidence type="ECO:0000313" key="4">
    <source>
        <dbReference type="Proteomes" id="UP000182725"/>
    </source>
</evidence>
<evidence type="ECO:0008006" key="5">
    <source>
        <dbReference type="Google" id="ProtNLM"/>
    </source>
</evidence>
<dbReference type="EMBL" id="FNTV01000002">
    <property type="protein sequence ID" value="SEF10385.1"/>
    <property type="molecule type" value="Genomic_DNA"/>
</dbReference>
<gene>
    <name evidence="1" type="ORF">SAMN04489740_3988</name>
    <name evidence="2" type="ORF">SAMN04489740_4380</name>
    <name evidence="3" type="ORF">SAMN04489740_4388</name>
</gene>
<protein>
    <recommendedName>
        <fullName evidence="5">DprA winged helix domain-containing protein</fullName>
    </recommendedName>
</protein>
<dbReference type="EMBL" id="FNTV01000002">
    <property type="protein sequence ID" value="SEF13469.1"/>
    <property type="molecule type" value="Genomic_DNA"/>
</dbReference>
<dbReference type="EMBL" id="FNTV01000002">
    <property type="protein sequence ID" value="SEF13527.1"/>
    <property type="molecule type" value="Genomic_DNA"/>
</dbReference>